<dbReference type="STRING" id="1193518.BN13_140015"/>
<dbReference type="RefSeq" id="WP_201329039.1">
    <property type="nucleotide sequence ID" value="NZ_HF571038.1"/>
</dbReference>
<accession>A0A077MBJ3</accession>
<dbReference type="EMBL" id="CAJC01000046">
    <property type="protein sequence ID" value="CCI52023.1"/>
    <property type="molecule type" value="Genomic_DNA"/>
</dbReference>
<dbReference type="Gene3D" id="2.160.10.10">
    <property type="entry name" value="Hexapeptide repeat proteins"/>
    <property type="match status" value="1"/>
</dbReference>
<feature type="active site" description="Proton acceptor" evidence="3">
    <location>
        <position position="142"/>
    </location>
</feature>
<dbReference type="PANTHER" id="PTHR43300:SF7">
    <property type="entry name" value="UDP-N-ACETYLBACILLOSAMINE N-ACETYLTRANSFERASE"/>
    <property type="match status" value="1"/>
</dbReference>
<reference evidence="6 7" key="1">
    <citation type="journal article" date="2013" name="ISME J.">
        <title>A metabolic model for members of the genus Tetrasphaera involved in enhanced biological phosphorus removal.</title>
        <authorList>
            <person name="Kristiansen R."/>
            <person name="Nguyen H.T.T."/>
            <person name="Saunders A.M."/>
            <person name="Nielsen J.L."/>
            <person name="Wimmer R."/>
            <person name="Le V.Q."/>
            <person name="McIlroy S.J."/>
            <person name="Petrovski S."/>
            <person name="Seviour R.J."/>
            <person name="Calteau A."/>
            <person name="Nielsen K.L."/>
            <person name="Nielsen P.H."/>
        </authorList>
    </citation>
    <scope>NUCLEOTIDE SEQUENCE [LARGE SCALE GENOMIC DNA]</scope>
    <source>
        <strain evidence="6 7">Ben 74</strain>
    </source>
</reference>
<sequence length="210" mass="21753">MKRIIIVGAGGHGREMEDLIQAINSVAGTWDIVGIVDDAPSPENRDRVARLGQRFIGGLNDLFGESPGHFVIGIGNGQHRAAIDQQLVLKGWEPAVLVHPAAYVGADVALGPGSVICAGVTATTNISLGRHVHVNRNATLGHDSYLEDYVTVNPLAAISGNVRIGTMTMIGTTAAILQNLSVGARSTVGAGAVVTKDVGDDVIVKGIPAR</sequence>
<name>A0A077MBJ3_9MICO</name>
<dbReference type="Proteomes" id="UP000035720">
    <property type="component" value="Unassembled WGS sequence"/>
</dbReference>
<protein>
    <submittedName>
        <fullName evidence="6">Putative acetyl transferase protein</fullName>
    </submittedName>
</protein>
<dbReference type="InterPro" id="IPR011004">
    <property type="entry name" value="Trimer_LpxA-like_sf"/>
</dbReference>
<evidence type="ECO:0000259" key="5">
    <source>
        <dbReference type="Pfam" id="PF17836"/>
    </source>
</evidence>
<organism evidence="6 7">
    <name type="scientific">Nostocoides jenkinsii Ben 74</name>
    <dbReference type="NCBI Taxonomy" id="1193518"/>
    <lineage>
        <taxon>Bacteria</taxon>
        <taxon>Bacillati</taxon>
        <taxon>Actinomycetota</taxon>
        <taxon>Actinomycetes</taxon>
        <taxon>Micrococcales</taxon>
        <taxon>Intrasporangiaceae</taxon>
        <taxon>Nostocoides</taxon>
    </lineage>
</organism>
<dbReference type="InterPro" id="IPR018357">
    <property type="entry name" value="Hexapep_transf_CS"/>
</dbReference>
<dbReference type="CDD" id="cd03360">
    <property type="entry name" value="LbH_AT_putative"/>
    <property type="match status" value="1"/>
</dbReference>
<feature type="site" description="Increases basicity of active site His" evidence="3">
    <location>
        <position position="143"/>
    </location>
</feature>
<dbReference type="PROSITE" id="PS00101">
    <property type="entry name" value="HEXAPEP_TRANSFERASES"/>
    <property type="match status" value="1"/>
</dbReference>
<feature type="binding site" evidence="4">
    <location>
        <position position="75"/>
    </location>
    <ligand>
        <name>substrate</name>
    </ligand>
</feature>
<evidence type="ECO:0000313" key="6">
    <source>
        <dbReference type="EMBL" id="CCI52023.1"/>
    </source>
</evidence>
<evidence type="ECO:0000256" key="1">
    <source>
        <dbReference type="ARBA" id="ARBA00022679"/>
    </source>
</evidence>
<keyword evidence="7" id="KW-1185">Reference proteome</keyword>
<dbReference type="SUPFAM" id="SSF51161">
    <property type="entry name" value="Trimeric LpxA-like enzymes"/>
    <property type="match status" value="1"/>
</dbReference>
<feature type="domain" description="PglD N-terminal" evidence="5">
    <location>
        <begin position="3"/>
        <end position="84"/>
    </location>
</feature>
<dbReference type="GO" id="GO:0016740">
    <property type="term" value="F:transferase activity"/>
    <property type="evidence" value="ECO:0007669"/>
    <property type="project" value="UniProtKB-KW"/>
</dbReference>
<dbReference type="InterPro" id="IPR050179">
    <property type="entry name" value="Trans_hexapeptide_repeat"/>
</dbReference>
<dbReference type="AlphaFoldDB" id="A0A077MBJ3"/>
<dbReference type="PANTHER" id="PTHR43300">
    <property type="entry name" value="ACETYLTRANSFERASE"/>
    <property type="match status" value="1"/>
</dbReference>
<dbReference type="NCBIfam" id="TIGR03570">
    <property type="entry name" value="NeuD_NnaD"/>
    <property type="match status" value="1"/>
</dbReference>
<dbReference type="Pfam" id="PF17836">
    <property type="entry name" value="PglD_N"/>
    <property type="match status" value="1"/>
</dbReference>
<dbReference type="InterPro" id="IPR041561">
    <property type="entry name" value="PglD_N"/>
</dbReference>
<keyword evidence="1 6" id="KW-0808">Transferase</keyword>
<keyword evidence="2" id="KW-0677">Repeat</keyword>
<evidence type="ECO:0000256" key="2">
    <source>
        <dbReference type="ARBA" id="ARBA00022737"/>
    </source>
</evidence>
<dbReference type="InterPro" id="IPR020019">
    <property type="entry name" value="AcTrfase_PglD-like"/>
</dbReference>
<comment type="caution">
    <text evidence="6">The sequence shown here is derived from an EMBL/GenBank/DDBJ whole genome shotgun (WGS) entry which is preliminary data.</text>
</comment>
<evidence type="ECO:0000313" key="7">
    <source>
        <dbReference type="Proteomes" id="UP000035720"/>
    </source>
</evidence>
<evidence type="ECO:0000256" key="3">
    <source>
        <dbReference type="PIRSR" id="PIRSR620019-1"/>
    </source>
</evidence>
<evidence type="ECO:0000256" key="4">
    <source>
        <dbReference type="PIRSR" id="PIRSR620019-2"/>
    </source>
</evidence>
<proteinExistence type="predicted"/>
<dbReference type="Gene3D" id="3.40.50.20">
    <property type="match status" value="1"/>
</dbReference>
<gene>
    <name evidence="6" type="ORF">BN13_140015</name>
</gene>